<dbReference type="PANTHER" id="PTHR42732">
    <property type="entry name" value="BETA-GALACTOSIDASE"/>
    <property type="match status" value="1"/>
</dbReference>
<dbReference type="AlphaFoldDB" id="B9TK35"/>
<feature type="non-terminal residue" evidence="6">
    <location>
        <position position="1"/>
    </location>
</feature>
<protein>
    <submittedName>
        <fullName evidence="6">Beta-galactosidase, putative</fullName>
    </submittedName>
</protein>
<evidence type="ECO:0000256" key="2">
    <source>
        <dbReference type="ARBA" id="ARBA00022801"/>
    </source>
</evidence>
<dbReference type="InterPro" id="IPR032311">
    <property type="entry name" value="DUF4982"/>
</dbReference>
<dbReference type="SUPFAM" id="SSF49373">
    <property type="entry name" value="Invasin/intimin cell-adhesion fragments"/>
    <property type="match status" value="1"/>
</dbReference>
<evidence type="ECO:0000313" key="7">
    <source>
        <dbReference type="Proteomes" id="UP000008311"/>
    </source>
</evidence>
<dbReference type="InterPro" id="IPR040605">
    <property type="entry name" value="Glyco_hydro2_dom5"/>
</dbReference>
<dbReference type="Gene3D" id="2.60.40.10">
    <property type="entry name" value="Immunoglobulins"/>
    <property type="match status" value="2"/>
</dbReference>
<dbReference type="Pfam" id="PF16355">
    <property type="entry name" value="DUF4982"/>
    <property type="match status" value="1"/>
</dbReference>
<feature type="domain" description="Glycoside hydrolase family 2" evidence="5">
    <location>
        <begin position="77"/>
        <end position="178"/>
    </location>
</feature>
<dbReference type="InterPro" id="IPR013783">
    <property type="entry name" value="Ig-like_fold"/>
</dbReference>
<dbReference type="PANTHER" id="PTHR42732:SF1">
    <property type="entry name" value="BETA-MANNOSIDASE"/>
    <property type="match status" value="1"/>
</dbReference>
<reference evidence="7" key="1">
    <citation type="journal article" date="2010" name="Nat. Biotechnol.">
        <title>Draft genome sequence of the oilseed species Ricinus communis.</title>
        <authorList>
            <person name="Chan A.P."/>
            <person name="Crabtree J."/>
            <person name="Zhao Q."/>
            <person name="Lorenzi H."/>
            <person name="Orvis J."/>
            <person name="Puiu D."/>
            <person name="Melake-Berhan A."/>
            <person name="Jones K.M."/>
            <person name="Redman J."/>
            <person name="Chen G."/>
            <person name="Cahoon E.B."/>
            <person name="Gedil M."/>
            <person name="Stanke M."/>
            <person name="Haas B.J."/>
            <person name="Wortman J.R."/>
            <person name="Fraser-Liggett C.M."/>
            <person name="Ravel J."/>
            <person name="Rabinowicz P.D."/>
        </authorList>
    </citation>
    <scope>NUCLEOTIDE SEQUENCE [LARGE SCALE GENOMIC DNA]</scope>
    <source>
        <strain evidence="7">cv. Hale</strain>
    </source>
</reference>
<name>B9TK35_RICCO</name>
<keyword evidence="2" id="KW-0378">Hydrolase</keyword>
<dbReference type="STRING" id="3988.B9TK35"/>
<accession>B9TK35</accession>
<evidence type="ECO:0000313" key="6">
    <source>
        <dbReference type="EMBL" id="EEF23780.1"/>
    </source>
</evidence>
<comment type="similarity">
    <text evidence="1">Belongs to the glycosyl hydrolase 2 family.</text>
</comment>
<dbReference type="InterPro" id="IPR051913">
    <property type="entry name" value="GH2_Domain-Containing"/>
</dbReference>
<feature type="domain" description="DUF4982" evidence="4">
    <location>
        <begin position="3"/>
        <end position="62"/>
    </location>
</feature>
<dbReference type="Proteomes" id="UP000008311">
    <property type="component" value="Unassembled WGS sequence"/>
</dbReference>
<keyword evidence="7" id="KW-1185">Reference proteome</keyword>
<dbReference type="InParanoid" id="B9TK35"/>
<dbReference type="GO" id="GO:0016798">
    <property type="term" value="F:hydrolase activity, acting on glycosyl bonds"/>
    <property type="evidence" value="ECO:0007669"/>
    <property type="project" value="UniProtKB-KW"/>
</dbReference>
<dbReference type="EMBL" id="EQ984679">
    <property type="protein sequence ID" value="EEF23780.1"/>
    <property type="molecule type" value="Genomic_DNA"/>
</dbReference>
<dbReference type="eggNOG" id="ENOG502S7Y9">
    <property type="taxonomic scope" value="Eukaryota"/>
</dbReference>
<evidence type="ECO:0000259" key="4">
    <source>
        <dbReference type="Pfam" id="PF16355"/>
    </source>
</evidence>
<organism evidence="6 7">
    <name type="scientific">Ricinus communis</name>
    <name type="common">Castor bean</name>
    <dbReference type="NCBI Taxonomy" id="3988"/>
    <lineage>
        <taxon>Eukaryota</taxon>
        <taxon>Viridiplantae</taxon>
        <taxon>Streptophyta</taxon>
        <taxon>Embryophyta</taxon>
        <taxon>Tracheophyta</taxon>
        <taxon>Spermatophyta</taxon>
        <taxon>Magnoliopsida</taxon>
        <taxon>eudicotyledons</taxon>
        <taxon>Gunneridae</taxon>
        <taxon>Pentapetalae</taxon>
        <taxon>rosids</taxon>
        <taxon>fabids</taxon>
        <taxon>Malpighiales</taxon>
        <taxon>Euphorbiaceae</taxon>
        <taxon>Acalyphoideae</taxon>
        <taxon>Acalypheae</taxon>
        <taxon>Ricinus</taxon>
    </lineage>
</organism>
<gene>
    <name evidence="6" type="ORF">RCOM_1869890</name>
</gene>
<dbReference type="Pfam" id="PF18565">
    <property type="entry name" value="Glyco_hydro2_C5"/>
    <property type="match status" value="1"/>
</dbReference>
<keyword evidence="3" id="KW-0326">Glycosidase</keyword>
<dbReference type="InterPro" id="IPR008964">
    <property type="entry name" value="Invasin/intimin_cell_adhesion"/>
</dbReference>
<evidence type="ECO:0000256" key="3">
    <source>
        <dbReference type="ARBA" id="ARBA00023295"/>
    </source>
</evidence>
<proteinExistence type="inferred from homology"/>
<evidence type="ECO:0000256" key="1">
    <source>
        <dbReference type="ARBA" id="ARBA00007401"/>
    </source>
</evidence>
<sequence length="184" mass="19863">RVGQVTPVHLYTSGDEAELFLNGKSLGRKKRGPRDYRLRWDDVVYQPGTLKAVVYKKGKRWAEDTVATTGQPAKLLVSADRARLRADGKDLSFVTVTIADKDGRPVPRTHDRITFKLSGPGEIVATDNGDATDLESFQSPQRKAFNGLALAIVKTKAGEAGKLTLTASADGLEGAQVTLDSLAQ</sequence>
<evidence type="ECO:0000259" key="5">
    <source>
        <dbReference type="Pfam" id="PF18565"/>
    </source>
</evidence>